<evidence type="ECO:0000259" key="1">
    <source>
        <dbReference type="Pfam" id="PF12724"/>
    </source>
</evidence>
<evidence type="ECO:0000313" key="3">
    <source>
        <dbReference type="Proteomes" id="UP000645966"/>
    </source>
</evidence>
<dbReference type="EMBL" id="JAEIOS010000009">
    <property type="protein sequence ID" value="MBI8988467.1"/>
    <property type="molecule type" value="Genomic_DNA"/>
</dbReference>
<sequence length="178" mass="19661">MSTPELTVIFDSTYGSTEHYARSFAERLGVTPIALGDAPSSVGELPGTGPVVVFSPNYANQISGAKWLRGNDLGGRPTALAVVGMSVSSWVREQDVAAKALGDNAGNVTRFYLPGRLMHSQLNRIHRGALWSLNQMLRRKSNRNENEEEIVRQYGRDIDRVDDAELGPVEQWVHRNRA</sequence>
<reference evidence="2" key="1">
    <citation type="submission" date="2020-12" db="EMBL/GenBank/DDBJ databases">
        <title>Genome public.</title>
        <authorList>
            <person name="Sun Q."/>
        </authorList>
    </citation>
    <scope>NUCLEOTIDE SEQUENCE</scope>
    <source>
        <strain evidence="2">CCM 8863</strain>
    </source>
</reference>
<protein>
    <recommendedName>
        <fullName evidence="1">Flavodoxin domain-containing protein</fullName>
    </recommendedName>
</protein>
<keyword evidence="3" id="KW-1185">Reference proteome</keyword>
<dbReference type="RefSeq" id="WP_198737505.1">
    <property type="nucleotide sequence ID" value="NZ_JAEIOS010000009.1"/>
</dbReference>
<dbReference type="InterPro" id="IPR029039">
    <property type="entry name" value="Flavoprotein-like_sf"/>
</dbReference>
<proteinExistence type="predicted"/>
<dbReference type="InterPro" id="IPR026816">
    <property type="entry name" value="Flavodoxin_dom"/>
</dbReference>
<name>A0A934HXN0_9CORY</name>
<gene>
    <name evidence="2" type="ORF">JDV75_01620</name>
</gene>
<dbReference type="AlphaFoldDB" id="A0A934HXN0"/>
<dbReference type="SUPFAM" id="SSF52218">
    <property type="entry name" value="Flavoproteins"/>
    <property type="match status" value="1"/>
</dbReference>
<evidence type="ECO:0000313" key="2">
    <source>
        <dbReference type="EMBL" id="MBI8988467.1"/>
    </source>
</evidence>
<dbReference type="Pfam" id="PF12724">
    <property type="entry name" value="Flavodoxin_5"/>
    <property type="match status" value="1"/>
</dbReference>
<feature type="domain" description="Flavodoxin" evidence="1">
    <location>
        <begin position="8"/>
        <end position="142"/>
    </location>
</feature>
<dbReference type="Proteomes" id="UP000645966">
    <property type="component" value="Unassembled WGS sequence"/>
</dbReference>
<comment type="caution">
    <text evidence="2">The sequence shown here is derived from an EMBL/GenBank/DDBJ whole genome shotgun (WGS) entry which is preliminary data.</text>
</comment>
<organism evidence="2 3">
    <name type="scientific">Corynebacterium meridianum</name>
    <dbReference type="NCBI Taxonomy" id="2765363"/>
    <lineage>
        <taxon>Bacteria</taxon>
        <taxon>Bacillati</taxon>
        <taxon>Actinomycetota</taxon>
        <taxon>Actinomycetes</taxon>
        <taxon>Mycobacteriales</taxon>
        <taxon>Corynebacteriaceae</taxon>
        <taxon>Corynebacterium</taxon>
    </lineage>
</organism>
<accession>A0A934HXN0</accession>